<evidence type="ECO:0000256" key="1">
    <source>
        <dbReference type="SAM" id="MobiDB-lite"/>
    </source>
</evidence>
<dbReference type="RefSeq" id="XP_022324871.1">
    <property type="nucleotide sequence ID" value="XM_022469163.1"/>
</dbReference>
<sequence>MTDVLPRLAHQSKSLSFDERRLTTYPKPCWVGRGSVLIMVSAIFHHCLTKCRLRRLHINHLHVVYCGPQKTYLTYLSTPASIRVSLNANSHVSNVASVTHPKIHRPRTAAAVLSAKSESSCDRVSQVEHEPTRRHNLENHTPAKRNKPPPWQKNLDTPLVPFVTGPGYILSKASPSMRHHQGGVL</sequence>
<reference evidence="3" key="1">
    <citation type="submission" date="2025-08" db="UniProtKB">
        <authorList>
            <consortium name="RefSeq"/>
        </authorList>
    </citation>
    <scope>IDENTIFICATION</scope>
    <source>
        <tissue evidence="3">Whole sample</tissue>
    </source>
</reference>
<organism evidence="2 3">
    <name type="scientific">Crassostrea virginica</name>
    <name type="common">Eastern oyster</name>
    <dbReference type="NCBI Taxonomy" id="6565"/>
    <lineage>
        <taxon>Eukaryota</taxon>
        <taxon>Metazoa</taxon>
        <taxon>Spiralia</taxon>
        <taxon>Lophotrochozoa</taxon>
        <taxon>Mollusca</taxon>
        <taxon>Bivalvia</taxon>
        <taxon>Autobranchia</taxon>
        <taxon>Pteriomorphia</taxon>
        <taxon>Ostreida</taxon>
        <taxon>Ostreoidea</taxon>
        <taxon>Ostreidae</taxon>
        <taxon>Crassostrea</taxon>
    </lineage>
</organism>
<name>A0A8B8DD49_CRAVI</name>
<proteinExistence type="predicted"/>
<keyword evidence="2" id="KW-1185">Reference proteome</keyword>
<gene>
    <name evidence="3" type="primary">LOC111125398</name>
</gene>
<evidence type="ECO:0000313" key="2">
    <source>
        <dbReference type="Proteomes" id="UP000694844"/>
    </source>
</evidence>
<feature type="region of interest" description="Disordered" evidence="1">
    <location>
        <begin position="120"/>
        <end position="155"/>
    </location>
</feature>
<feature type="compositionally biased region" description="Basic and acidic residues" evidence="1">
    <location>
        <begin position="120"/>
        <end position="138"/>
    </location>
</feature>
<dbReference type="Proteomes" id="UP000694844">
    <property type="component" value="Chromosome 3"/>
</dbReference>
<dbReference type="KEGG" id="cvn:111125398"/>
<evidence type="ECO:0000313" key="3">
    <source>
        <dbReference type="RefSeq" id="XP_022324871.1"/>
    </source>
</evidence>
<protein>
    <submittedName>
        <fullName evidence="3">Uncharacterized protein LOC111125398 isoform X1</fullName>
    </submittedName>
</protein>
<accession>A0A8B8DD49</accession>
<dbReference type="GeneID" id="111125398"/>
<dbReference type="OrthoDB" id="10013155at2759"/>
<dbReference type="AlphaFoldDB" id="A0A8B8DD49"/>